<dbReference type="Pfam" id="PF06089">
    <property type="entry name" value="Asparaginase_II"/>
    <property type="match status" value="1"/>
</dbReference>
<evidence type="ECO:0000313" key="2">
    <source>
        <dbReference type="Proteomes" id="UP000223606"/>
    </source>
</evidence>
<dbReference type="RefSeq" id="WP_099555414.1">
    <property type="nucleotide sequence ID" value="NZ_LT960614.1"/>
</dbReference>
<gene>
    <name evidence="1" type="ORF">HDIA_1286</name>
</gene>
<dbReference type="PANTHER" id="PTHR42110">
    <property type="entry name" value="L-ASPARAGINASE, PUTATIVE (AFU_ORTHOLOGUE AFUA_3G11890)-RELATED"/>
    <property type="match status" value="1"/>
</dbReference>
<dbReference type="SUPFAM" id="SSF56601">
    <property type="entry name" value="beta-lactamase/transpeptidase-like"/>
    <property type="match status" value="1"/>
</dbReference>
<dbReference type="OrthoDB" id="9780674at2"/>
<protein>
    <submittedName>
        <fullName evidence="1">L-asparaginase II</fullName>
    </submittedName>
</protein>
<dbReference type="AlphaFoldDB" id="A0A2C9D3C3"/>
<dbReference type="InterPro" id="IPR012338">
    <property type="entry name" value="Beta-lactam/transpept-like"/>
</dbReference>
<dbReference type="KEGG" id="hdi:HDIA_1286"/>
<sequence length="337" mass="35138">MSNPVLVEVTRGGVVESRHRGSVVVVDADGRDVLALGNVRAPVFPRSAIKAFQALPLIESGAADRFGFGNAEIALACSSHNGEAAHVSTARRMLKACGCDEGCLECGPQAPEREADKARLARLQGRPARIHNNCSGKHSGFIATAMAMGVDPTGYSKRGHPVMDGVIDAVCDMVGDVFAEDYCGLDGCSIPTFAVPLTATAYGFAKFATGAKLGPERTKAVARIREAVFAEPFMVAGTGRFCTRAMTILGKRAFVKTGAEGVFTVALPEQGLGMAIKIDDGATRASEVVTAAVVSTFLKLGDGALDALIHPQVLTRLNEVAGEIRPAEALVKALDAA</sequence>
<name>A0A2C9D3C3_9HYPH</name>
<accession>A0A2C9D3C3</accession>
<dbReference type="PANTHER" id="PTHR42110:SF1">
    <property type="entry name" value="L-ASPARAGINASE, PUTATIVE (AFU_ORTHOLOGUE AFUA_3G11890)-RELATED"/>
    <property type="match status" value="1"/>
</dbReference>
<proteinExistence type="predicted"/>
<dbReference type="Proteomes" id="UP000223606">
    <property type="component" value="Chromosome 1"/>
</dbReference>
<evidence type="ECO:0000313" key="1">
    <source>
        <dbReference type="EMBL" id="SON54827.1"/>
    </source>
</evidence>
<dbReference type="InterPro" id="IPR010349">
    <property type="entry name" value="Asparaginase_II"/>
</dbReference>
<organism evidence="1 2">
    <name type="scientific">Hartmannibacter diazotrophicus</name>
    <dbReference type="NCBI Taxonomy" id="1482074"/>
    <lineage>
        <taxon>Bacteria</taxon>
        <taxon>Pseudomonadati</taxon>
        <taxon>Pseudomonadota</taxon>
        <taxon>Alphaproteobacteria</taxon>
        <taxon>Hyphomicrobiales</taxon>
        <taxon>Pleomorphomonadaceae</taxon>
        <taxon>Hartmannibacter</taxon>
    </lineage>
</organism>
<dbReference type="EMBL" id="LT960614">
    <property type="protein sequence ID" value="SON54827.1"/>
    <property type="molecule type" value="Genomic_DNA"/>
</dbReference>
<reference evidence="2" key="1">
    <citation type="submission" date="2017-09" db="EMBL/GenBank/DDBJ databases">
        <title>Genome sequence of Nannocystis excedens DSM 71.</title>
        <authorList>
            <person name="Blom J."/>
        </authorList>
    </citation>
    <scope>NUCLEOTIDE SEQUENCE [LARGE SCALE GENOMIC DNA]</scope>
    <source>
        <strain evidence="2">type strain: E19</strain>
    </source>
</reference>
<keyword evidence="2" id="KW-1185">Reference proteome</keyword>